<feature type="chain" id="PRO_5040412435" description="Follistatin-related protein 5" evidence="4">
    <location>
        <begin position="26"/>
        <end position="863"/>
    </location>
</feature>
<dbReference type="AlphaFoldDB" id="A0A9N9S848"/>
<dbReference type="SMART" id="SM00408">
    <property type="entry name" value="IGc2"/>
    <property type="match status" value="2"/>
</dbReference>
<dbReference type="OrthoDB" id="6085115at2759"/>
<dbReference type="InterPro" id="IPR013783">
    <property type="entry name" value="Ig-like_fold"/>
</dbReference>
<sequence length="863" mass="98485">MKMSTKHIFATLNVILALLVRFSTQYLHNHNNTYQSRSLWNIETNLIDFGDDSDENLLAFNPCLVHYCPKGMECIIAPSNVPKCICQRRCVIYNKRKRRHVCGSDGIIYDNFCELYRAACNAQEEIIISSMDSCVRSQQQKLQCSSDEYALMKDNLLLFHHQNMVYLQHGDDDHLVHRMEYLVSIIFSHYDQNNDGLVERDELQFMWNTMDMHHVSNDSNCTLMDMLIYDDNNEDGVLTITEFNDAFHRISETVVRQTTQLNHIHLDSSLQFNHLVVRIGDNVEIKCDINGPQTNIIWKRFGYDLSLVNNSTDDDDDEIKLMQDGGLYITNVQMRHSGNYTCQAAIDPQVIQTHIVTVHMQPTIVITPREQSRRPNERAEILCHAIGGMQSQIEWLKNDKPLEPEYGRKYTIAGNGTSLMINRLDYPDTGSYTCIAGTVKSQVSTIVVQSDPIPLAMHRDEKIFIFHDDGISIYSTNLCQLVHRINPLDTILRTNETVCHRYAQKCSWGTAVGIDGTDGSDGLIYIAQPMMDRILVLSMLQHIVLETIRTDTTPMELFHVPAHDQLWVVNYNLHREGTIKADPAKTLQMIPDVRMAHVKHRAVHPSESSMQVNGDIMQFYLPPVNALPHLYDYRYGFVTHHQQRGFWKLDLELMRYEKYVDLSIYDCIPEFIKIGGLYGFIVVSCMEPALHHPTGQIVLDTITSTIISIKADLIGIPYFSPDSRHVITVSHRHDTVLISVQQVTLAGLNFAFDVETTLNISDITFVKSSVSMNFDVYATTDKSEILYLSLETGKVETITGVGEPAINTWFNGGRKIKESDLTANLIASPSKDAFYIISTRTRNITCQVDNLENPNEIVWSRAD</sequence>
<feature type="domain" description="Kazal-like" evidence="7">
    <location>
        <begin position="85"/>
        <end position="136"/>
    </location>
</feature>
<dbReference type="Gene3D" id="2.60.40.10">
    <property type="entry name" value="Immunoglobulins"/>
    <property type="match status" value="2"/>
</dbReference>
<dbReference type="InterPro" id="IPR007110">
    <property type="entry name" value="Ig-like_dom"/>
</dbReference>
<evidence type="ECO:0000313" key="8">
    <source>
        <dbReference type="EMBL" id="CAG9810523.1"/>
    </source>
</evidence>
<evidence type="ECO:0000313" key="9">
    <source>
        <dbReference type="Proteomes" id="UP001153620"/>
    </source>
</evidence>
<evidence type="ECO:0000256" key="3">
    <source>
        <dbReference type="ARBA" id="ARBA00023319"/>
    </source>
</evidence>
<keyword evidence="2" id="KW-0106">Calcium</keyword>
<dbReference type="Gene3D" id="3.30.60.30">
    <property type="match status" value="1"/>
</dbReference>
<dbReference type="Pfam" id="PF07648">
    <property type="entry name" value="Kazal_2"/>
    <property type="match status" value="1"/>
</dbReference>
<dbReference type="PANTHER" id="PTHR10075">
    <property type="entry name" value="BASIGIN RELATED"/>
    <property type="match status" value="1"/>
</dbReference>
<dbReference type="SUPFAM" id="SSF63829">
    <property type="entry name" value="Calcium-dependent phosphotriesterase"/>
    <property type="match status" value="1"/>
</dbReference>
<dbReference type="InterPro" id="IPR002350">
    <property type="entry name" value="Kazal_dom"/>
</dbReference>
<evidence type="ECO:0000256" key="2">
    <source>
        <dbReference type="ARBA" id="ARBA00022837"/>
    </source>
</evidence>
<dbReference type="CDD" id="cd00096">
    <property type="entry name" value="Ig"/>
    <property type="match status" value="1"/>
</dbReference>
<organism evidence="8 9">
    <name type="scientific">Chironomus riparius</name>
    <dbReference type="NCBI Taxonomy" id="315576"/>
    <lineage>
        <taxon>Eukaryota</taxon>
        <taxon>Metazoa</taxon>
        <taxon>Ecdysozoa</taxon>
        <taxon>Arthropoda</taxon>
        <taxon>Hexapoda</taxon>
        <taxon>Insecta</taxon>
        <taxon>Pterygota</taxon>
        <taxon>Neoptera</taxon>
        <taxon>Endopterygota</taxon>
        <taxon>Diptera</taxon>
        <taxon>Nematocera</taxon>
        <taxon>Chironomoidea</taxon>
        <taxon>Chironomidae</taxon>
        <taxon>Chironominae</taxon>
        <taxon>Chironomus</taxon>
    </lineage>
</organism>
<reference evidence="8" key="1">
    <citation type="submission" date="2022-01" db="EMBL/GenBank/DDBJ databases">
        <authorList>
            <person name="King R."/>
        </authorList>
    </citation>
    <scope>NUCLEOTIDE SEQUENCE</scope>
</reference>
<feature type="domain" description="EF-hand" evidence="5">
    <location>
        <begin position="186"/>
        <end position="213"/>
    </location>
</feature>
<feature type="domain" description="Ig-like" evidence="6">
    <location>
        <begin position="280"/>
        <end position="352"/>
    </location>
</feature>
<keyword evidence="3" id="KW-0393">Immunoglobulin domain</keyword>
<dbReference type="Gene3D" id="1.10.238.10">
    <property type="entry name" value="EF-hand"/>
    <property type="match status" value="1"/>
</dbReference>
<feature type="domain" description="Ig-like" evidence="6">
    <location>
        <begin position="362"/>
        <end position="444"/>
    </location>
</feature>
<dbReference type="PANTHER" id="PTHR10075:SF14">
    <property type="entry name" value="CELL ADHESION MOLECULE DSCAM2-RELATED"/>
    <property type="match status" value="1"/>
</dbReference>
<gene>
    <name evidence="8" type="ORF">CHIRRI_LOCUS13336</name>
</gene>
<keyword evidence="9" id="KW-1185">Reference proteome</keyword>
<dbReference type="SMART" id="SM00280">
    <property type="entry name" value="KAZAL"/>
    <property type="match status" value="1"/>
</dbReference>
<dbReference type="PROSITE" id="PS50222">
    <property type="entry name" value="EF_HAND_2"/>
    <property type="match status" value="1"/>
</dbReference>
<dbReference type="SUPFAM" id="SSF48726">
    <property type="entry name" value="Immunoglobulin"/>
    <property type="match status" value="2"/>
</dbReference>
<evidence type="ECO:0000256" key="4">
    <source>
        <dbReference type="SAM" id="SignalP"/>
    </source>
</evidence>
<dbReference type="InterPro" id="IPR002048">
    <property type="entry name" value="EF_hand_dom"/>
</dbReference>
<keyword evidence="1 4" id="KW-0732">Signal</keyword>
<dbReference type="SUPFAM" id="SSF47473">
    <property type="entry name" value="EF-hand"/>
    <property type="match status" value="1"/>
</dbReference>
<proteinExistence type="predicted"/>
<evidence type="ECO:0000259" key="7">
    <source>
        <dbReference type="PROSITE" id="PS51465"/>
    </source>
</evidence>
<evidence type="ECO:0000259" key="5">
    <source>
        <dbReference type="PROSITE" id="PS50222"/>
    </source>
</evidence>
<evidence type="ECO:0000259" key="6">
    <source>
        <dbReference type="PROSITE" id="PS50835"/>
    </source>
</evidence>
<dbReference type="PROSITE" id="PS00018">
    <property type="entry name" value="EF_HAND_1"/>
    <property type="match status" value="2"/>
</dbReference>
<dbReference type="SMART" id="SM00409">
    <property type="entry name" value="IG"/>
    <property type="match status" value="2"/>
</dbReference>
<dbReference type="InterPro" id="IPR003599">
    <property type="entry name" value="Ig_sub"/>
</dbReference>
<dbReference type="PROSITE" id="PS51465">
    <property type="entry name" value="KAZAL_2"/>
    <property type="match status" value="1"/>
</dbReference>
<name>A0A9N9S848_9DIPT</name>
<dbReference type="InterPro" id="IPR036058">
    <property type="entry name" value="Kazal_dom_sf"/>
</dbReference>
<dbReference type="PROSITE" id="PS50835">
    <property type="entry name" value="IG_LIKE"/>
    <property type="match status" value="2"/>
</dbReference>
<accession>A0A9N9S848</accession>
<evidence type="ECO:0000256" key="1">
    <source>
        <dbReference type="ARBA" id="ARBA00022729"/>
    </source>
</evidence>
<evidence type="ECO:0008006" key="10">
    <source>
        <dbReference type="Google" id="ProtNLM"/>
    </source>
</evidence>
<dbReference type="InterPro" id="IPR011992">
    <property type="entry name" value="EF-hand-dom_pair"/>
</dbReference>
<protein>
    <recommendedName>
        <fullName evidence="10">Follistatin-related protein 5</fullName>
    </recommendedName>
</protein>
<dbReference type="InterPro" id="IPR036179">
    <property type="entry name" value="Ig-like_dom_sf"/>
</dbReference>
<dbReference type="InterPro" id="IPR003598">
    <property type="entry name" value="Ig_sub2"/>
</dbReference>
<dbReference type="Proteomes" id="UP001153620">
    <property type="component" value="Chromosome 4"/>
</dbReference>
<dbReference type="InterPro" id="IPR018247">
    <property type="entry name" value="EF_Hand_1_Ca_BS"/>
</dbReference>
<dbReference type="GO" id="GO:0005509">
    <property type="term" value="F:calcium ion binding"/>
    <property type="evidence" value="ECO:0007669"/>
    <property type="project" value="InterPro"/>
</dbReference>
<dbReference type="SUPFAM" id="SSF100895">
    <property type="entry name" value="Kazal-type serine protease inhibitors"/>
    <property type="match status" value="1"/>
</dbReference>
<feature type="signal peptide" evidence="4">
    <location>
        <begin position="1"/>
        <end position="25"/>
    </location>
</feature>
<dbReference type="GO" id="GO:0048468">
    <property type="term" value="P:cell development"/>
    <property type="evidence" value="ECO:0007669"/>
    <property type="project" value="UniProtKB-ARBA"/>
</dbReference>
<dbReference type="Pfam" id="PF13927">
    <property type="entry name" value="Ig_3"/>
    <property type="match status" value="2"/>
</dbReference>
<dbReference type="EMBL" id="OU895880">
    <property type="protein sequence ID" value="CAG9810523.1"/>
    <property type="molecule type" value="Genomic_DNA"/>
</dbReference>
<reference evidence="8" key="2">
    <citation type="submission" date="2022-10" db="EMBL/GenBank/DDBJ databases">
        <authorList>
            <consortium name="ENA_rothamsted_submissions"/>
            <consortium name="culmorum"/>
            <person name="King R."/>
        </authorList>
    </citation>
    <scope>NUCLEOTIDE SEQUENCE</scope>
</reference>